<dbReference type="Proteomes" id="UP000717585">
    <property type="component" value="Unassembled WGS sequence"/>
</dbReference>
<dbReference type="Gene3D" id="3.90.70.80">
    <property type="match status" value="1"/>
</dbReference>
<dbReference type="AlphaFoldDB" id="A0A8J6DYM1"/>
<accession>A0A8J6DYM1</accession>
<comment type="caution">
    <text evidence="1">The sequence shown here is derived from an EMBL/GenBank/DDBJ whole genome shotgun (WGS) entry which is preliminary data.</text>
</comment>
<organism evidence="1 2">
    <name type="scientific">Carpediemonas membranifera</name>
    <dbReference type="NCBI Taxonomy" id="201153"/>
    <lineage>
        <taxon>Eukaryota</taxon>
        <taxon>Metamonada</taxon>
        <taxon>Carpediemonas-like organisms</taxon>
        <taxon>Carpediemonas</taxon>
    </lineage>
</organism>
<keyword evidence="2" id="KW-1185">Reference proteome</keyword>
<gene>
    <name evidence="1" type="ORF">J8273_8821</name>
</gene>
<sequence length="418" mass="45967">MQTGPANTNGSGAEPSLMINEAYLADQQQQRGNAIRSISEAFIAEQQQRQQNGANGSANHTSLSAERAEIGTYAIRAGGRQHRSSSRVSPQFIKTEGRKLDSLFERIGFWRRYTQPNFSSFYRAVAEAVYGSQCAHRLVKTELLAQISANEATYEPLYLEASTLVNAYFQMPGTLREYVSMLRDPVHTAPVVRLLFLQAALDCYGLPIHIFRSSSRSGDPEVFEPSTPNKNHKFVSKIIRLAQLDGPVEHYDVALEHSKAQLARHLGNTIWNRFQQHTRPQQSPHIQYATLVPQVMPAMSPQLPLGHLGWSAATTPADGRSRSTSVASVAEANVPSPHAILSAIPSEIFEEEDEKDSVVPSVFTQATAAPMPPQGRVTQVAPVGFPFIHPQTGLLCYPTAEGVIQAMPGGQHVFLPYQ</sequence>
<dbReference type="OrthoDB" id="409956at2759"/>
<name>A0A8J6DYM1_9EUKA</name>
<proteinExistence type="predicted"/>
<reference evidence="1" key="1">
    <citation type="submission" date="2021-05" db="EMBL/GenBank/DDBJ databases">
        <title>A free-living protist that lacks canonical eukaryotic 1 DNA replication and segregation systems.</title>
        <authorList>
            <person name="Salas-Leiva D.E."/>
            <person name="Tromer E.C."/>
            <person name="Curtis B.A."/>
            <person name="Jerlstrom-Hultqvist J."/>
            <person name="Kolisko M."/>
            <person name="Yi Z."/>
            <person name="Salas-Leiva J.S."/>
            <person name="Gallot-Lavallee L."/>
            <person name="Kops G.J.P.L."/>
            <person name="Archibald J.M."/>
            <person name="Simpson A.G.B."/>
            <person name="Roger A.J."/>
        </authorList>
    </citation>
    <scope>NUCLEOTIDE SEQUENCE</scope>
    <source>
        <strain evidence="1">BICM</strain>
    </source>
</reference>
<evidence type="ECO:0000313" key="2">
    <source>
        <dbReference type="Proteomes" id="UP000717585"/>
    </source>
</evidence>
<protein>
    <submittedName>
        <fullName evidence="1">Uncharacterized protein</fullName>
    </submittedName>
</protein>
<dbReference type="CDD" id="cd22744">
    <property type="entry name" value="OTU"/>
    <property type="match status" value="1"/>
</dbReference>
<dbReference type="EMBL" id="JAHDYR010000069">
    <property type="protein sequence ID" value="KAG9389528.1"/>
    <property type="molecule type" value="Genomic_DNA"/>
</dbReference>
<evidence type="ECO:0000313" key="1">
    <source>
        <dbReference type="EMBL" id="KAG9389528.1"/>
    </source>
</evidence>